<evidence type="ECO:0000256" key="3">
    <source>
        <dbReference type="ARBA" id="ARBA00022801"/>
    </source>
</evidence>
<dbReference type="Gene3D" id="1.10.510.10">
    <property type="entry name" value="Transferase(Phosphotransferase) domain 1"/>
    <property type="match status" value="2"/>
</dbReference>
<dbReference type="InterPro" id="IPR047187">
    <property type="entry name" value="SF1_C_Upf1"/>
</dbReference>
<dbReference type="CDD" id="cd18808">
    <property type="entry name" value="SF1_C_Upf1"/>
    <property type="match status" value="1"/>
</dbReference>
<accession>A0A9X2WWD2</accession>
<keyword evidence="4" id="KW-0347">Helicase</keyword>
<evidence type="ECO:0000313" key="8">
    <source>
        <dbReference type="EMBL" id="MCT7946869.1"/>
    </source>
</evidence>
<feature type="domain" description="Protein kinase" evidence="6">
    <location>
        <begin position="192"/>
        <end position="513"/>
    </location>
</feature>
<sequence length="1659" mass="188911">MEVRKVGGAGLHASELKAIHKMELEFQKSWHGFAGLVASDSQGPMEIDCLIITHDRLLLVELKEWNGVIQYDNGMWIQNGQNRGKSPFAIKREHALRLQKLLDRELAHKLGYWLTVEAHVVLCGNATPDNLPQAERLFVHTLEEFLAIRATDKYEALVANKNLNHFFNTRGCPRPNSPNALPIIYNFFEGPKIKKKELVVGNFQVITDKPWFAHRNSIYREFSAQDRTMPASKGLIRRWDFSQLGTLNALQSTWSNIALRENRIGKFIRDNSTMRDYLLRYVNDVSVDDVTEDFCELYELPRNTERLDEVISCDSASWSKEQRIDRVRALLAPFGDLHALKIAHRDIDPHNLWYAKNHHSILASGFGAAFFPETGTVSDHRKLLQSSSISLPEDVMCDGELIDAFRLDVFLLASVAYQICFNQQLQQVNGVPEWTAPKNDPFDGSLTPWFEKALSWDAIERYEGAHTMLVEFNILTGTSISEDKESQQIYEQLRHSPHRREELNPYLILQAFPPPPEKLNDALQALATTSDKKAFVAKKDNQEILVKLWGNVQISPEKIGSNRRILQFLKRLEMFQETTLPTPKLLDFGLMNSQGLFIVTEYIEGETWSNYLIDLTLSQEEKRELAINLVTSVMNFHEKRFSHGDLHPENILLKDSNAEQVVLLDALDYGSETEAYNTEYGPANPSVTDAYGRDRFAIFKIVEELFEEELPESVRDELIRARDNENKIPVALAPLLNALQSDAILTTPIEITENKSTEESILLSWGDANFPKTPTLFEPIDGGYYFNFKWSKGRNNENDTEKELECFFTGSSASLKVNLDVIKRKITWVRYTSSIPLSDVVSAQQRSVARLSQPIVLNNGKLNERCDLVDKILDTEAVIDAIIEQFNLSNEASDEPLTEEERQELSPINLWESLAKTEGQLRQSFQIEFGAEEKISDSGHPMYPYSCLDGRDLQIDIEDTYYIYQSNSDEKLGEILINETTASYIAVQPVNNWASRQFVSGRILQLESIRSKSSRELRLKALNRVISKKSVIPNLVDYFDSRHKPDLKEMSERPTVMALRDLYDVPGQETNNKQLEAFQFLVGQGPVGVLQGPPGTGKTTFVSKFIHYLFEHAGANNILLVGQQHSAVDNVAIKARELCSDKGLELDTIRIGSESLIDDRMLPTHTRALQQKIRHKFHREYDLRICALSKRLQLPHELIQDATRLHRTLAPLLVQLRQYQRQYSELLLTGGKSNDRNTDQLTELMHRKDQTLETIETIVRNQFESALGELPTESESLLDKLLQLLAQSHGVNNPAKVERLHSLLSLSQDWLDVLRSGEAGYDRFMLKTKQLACGTLVGVGRRSLELDQTQFDWVIVDEAGRAQASELMVALQSAKRVLLVGDHKQLPPFYQNGHIKHASKQLEISQEAFLESDFERAFKACGGVTLDTQYRMIEPIGDLVSACFYADEIGKLYTGRGPAKAWYDELPFPWNKGVSWIDTTSDEGETEAEPGYTNQYEIDVLVQLLRALVDAESVEDLQKTVTNEQPHPIGIITMYRAQKNEIETQLNQAEWMGPLRNLIRIDTVDSYQGQENKIIILSLVRDNPNTLQGFLRDTSRINVAISRAQERLVILGASRMWRREHNDSALGSVYEFISKQTMQGHRNYQIITSLESNKEVISA</sequence>
<keyword evidence="3" id="KW-0378">Hydrolase</keyword>
<dbReference type="InterPro" id="IPR041679">
    <property type="entry name" value="DNA2/NAM7-like_C"/>
</dbReference>
<dbReference type="SMART" id="SM00382">
    <property type="entry name" value="AAA"/>
    <property type="match status" value="1"/>
</dbReference>
<feature type="domain" description="NERD" evidence="7">
    <location>
        <begin position="10"/>
        <end position="121"/>
    </location>
</feature>
<dbReference type="Proteomes" id="UP001155604">
    <property type="component" value="Unassembled WGS sequence"/>
</dbReference>
<keyword evidence="9" id="KW-1185">Reference proteome</keyword>
<feature type="domain" description="Protein kinase" evidence="6">
    <location>
        <begin position="520"/>
        <end position="898"/>
    </location>
</feature>
<dbReference type="InterPro" id="IPR011009">
    <property type="entry name" value="Kinase-like_dom_sf"/>
</dbReference>
<dbReference type="InterPro" id="IPR041677">
    <property type="entry name" value="DNA2/NAM7_AAA_11"/>
</dbReference>
<proteinExistence type="inferred from homology"/>
<dbReference type="Gene3D" id="3.40.50.300">
    <property type="entry name" value="P-loop containing nucleotide triphosphate hydrolases"/>
    <property type="match status" value="2"/>
</dbReference>
<dbReference type="InterPro" id="IPR050534">
    <property type="entry name" value="Coronavir_polyprotein_1ab"/>
</dbReference>
<protein>
    <submittedName>
        <fullName evidence="8">AAA domain-containing protein</fullName>
    </submittedName>
</protein>
<dbReference type="PANTHER" id="PTHR43788">
    <property type="entry name" value="DNA2/NAM7 HELICASE FAMILY MEMBER"/>
    <property type="match status" value="1"/>
</dbReference>
<dbReference type="Pfam" id="PF06293">
    <property type="entry name" value="Kdo"/>
    <property type="match status" value="1"/>
</dbReference>
<evidence type="ECO:0000256" key="1">
    <source>
        <dbReference type="ARBA" id="ARBA00007913"/>
    </source>
</evidence>
<dbReference type="InterPro" id="IPR011528">
    <property type="entry name" value="NERD"/>
</dbReference>
<keyword evidence="5" id="KW-0067">ATP-binding</keyword>
<dbReference type="Pfam" id="PF08378">
    <property type="entry name" value="NERD"/>
    <property type="match status" value="1"/>
</dbReference>
<evidence type="ECO:0000256" key="5">
    <source>
        <dbReference type="ARBA" id="ARBA00022840"/>
    </source>
</evidence>
<dbReference type="SUPFAM" id="SSF56112">
    <property type="entry name" value="Protein kinase-like (PK-like)"/>
    <property type="match status" value="2"/>
</dbReference>
<dbReference type="Pfam" id="PF13086">
    <property type="entry name" value="AAA_11"/>
    <property type="match status" value="1"/>
</dbReference>
<evidence type="ECO:0000259" key="7">
    <source>
        <dbReference type="PROSITE" id="PS50965"/>
    </source>
</evidence>
<gene>
    <name evidence="8" type="ORF">NE536_16020</name>
</gene>
<keyword evidence="2" id="KW-0547">Nucleotide-binding</keyword>
<reference evidence="8" key="1">
    <citation type="journal article" date="2023" name="Int. J. Syst. Evol. Microbiol.">
        <title>&lt;i&gt;Shewanella septentrionalis&lt;/i&gt; sp. nov. and &lt;i&gt;Shewanella holmiensis&lt;/i&gt; sp. nov., isolated from Baltic Sea water and sediments.</title>
        <authorList>
            <person name="Martin-Rodriguez A.J."/>
            <person name="Thorell K."/>
            <person name="Joffre E."/>
            <person name="Jensie-Markopoulos S."/>
            <person name="Moore E.R.B."/>
            <person name="Sjoling A."/>
        </authorList>
    </citation>
    <scope>NUCLEOTIDE SEQUENCE</scope>
    <source>
        <strain evidence="8">SP1W3</strain>
    </source>
</reference>
<dbReference type="PROSITE" id="PS50011">
    <property type="entry name" value="PROTEIN_KINASE_DOM"/>
    <property type="match status" value="2"/>
</dbReference>
<dbReference type="GO" id="GO:0016787">
    <property type="term" value="F:hydrolase activity"/>
    <property type="evidence" value="ECO:0007669"/>
    <property type="project" value="UniProtKB-KW"/>
</dbReference>
<dbReference type="InterPro" id="IPR003593">
    <property type="entry name" value="AAA+_ATPase"/>
</dbReference>
<name>A0A9X2WWD2_9GAMM</name>
<dbReference type="SUPFAM" id="SSF52540">
    <property type="entry name" value="P-loop containing nucleoside triphosphate hydrolases"/>
    <property type="match status" value="1"/>
</dbReference>
<evidence type="ECO:0000259" key="6">
    <source>
        <dbReference type="PROSITE" id="PS50011"/>
    </source>
</evidence>
<dbReference type="InterPro" id="IPR000719">
    <property type="entry name" value="Prot_kinase_dom"/>
</dbReference>
<dbReference type="InterPro" id="IPR027417">
    <property type="entry name" value="P-loop_NTPase"/>
</dbReference>
<dbReference type="Pfam" id="PF13087">
    <property type="entry name" value="AAA_12"/>
    <property type="match status" value="1"/>
</dbReference>
<evidence type="ECO:0000256" key="2">
    <source>
        <dbReference type="ARBA" id="ARBA00022741"/>
    </source>
</evidence>
<comment type="caution">
    <text evidence="8">The sequence shown here is derived from an EMBL/GenBank/DDBJ whole genome shotgun (WGS) entry which is preliminary data.</text>
</comment>
<dbReference type="GO" id="GO:0043139">
    <property type="term" value="F:5'-3' DNA helicase activity"/>
    <property type="evidence" value="ECO:0007669"/>
    <property type="project" value="TreeGrafter"/>
</dbReference>
<dbReference type="GO" id="GO:0004672">
    <property type="term" value="F:protein kinase activity"/>
    <property type="evidence" value="ECO:0007669"/>
    <property type="project" value="InterPro"/>
</dbReference>
<dbReference type="RefSeq" id="WP_261273306.1">
    <property type="nucleotide sequence ID" value="NZ_JAMTCC010000029.1"/>
</dbReference>
<dbReference type="PROSITE" id="PS50965">
    <property type="entry name" value="NERD"/>
    <property type="match status" value="1"/>
</dbReference>
<dbReference type="CDD" id="cd17934">
    <property type="entry name" value="DEXXQc_Upf1-like"/>
    <property type="match status" value="1"/>
</dbReference>
<evidence type="ECO:0000313" key="9">
    <source>
        <dbReference type="Proteomes" id="UP001155604"/>
    </source>
</evidence>
<dbReference type="GO" id="GO:0005524">
    <property type="term" value="F:ATP binding"/>
    <property type="evidence" value="ECO:0007669"/>
    <property type="project" value="UniProtKB-KW"/>
</dbReference>
<evidence type="ECO:0000256" key="4">
    <source>
        <dbReference type="ARBA" id="ARBA00022806"/>
    </source>
</evidence>
<comment type="similarity">
    <text evidence="1">Belongs to the DNA2/NAM7 helicase family.</text>
</comment>
<organism evidence="8 9">
    <name type="scientific">Shewanella septentrionalis</name>
    <dbReference type="NCBI Taxonomy" id="2952223"/>
    <lineage>
        <taxon>Bacteria</taxon>
        <taxon>Pseudomonadati</taxon>
        <taxon>Pseudomonadota</taxon>
        <taxon>Gammaproteobacteria</taxon>
        <taxon>Alteromonadales</taxon>
        <taxon>Shewanellaceae</taxon>
        <taxon>Shewanella</taxon>
    </lineage>
</organism>
<dbReference type="EMBL" id="JAMTCC010000029">
    <property type="protein sequence ID" value="MCT7946869.1"/>
    <property type="molecule type" value="Genomic_DNA"/>
</dbReference>
<dbReference type="PANTHER" id="PTHR43788:SF8">
    <property type="entry name" value="DNA-BINDING PROTEIN SMUBP-2"/>
    <property type="match status" value="1"/>
</dbReference>